<organism evidence="1 2">
    <name type="scientific">Funneliformis mosseae</name>
    <name type="common">Endomycorrhizal fungus</name>
    <name type="synonym">Glomus mosseae</name>
    <dbReference type="NCBI Taxonomy" id="27381"/>
    <lineage>
        <taxon>Eukaryota</taxon>
        <taxon>Fungi</taxon>
        <taxon>Fungi incertae sedis</taxon>
        <taxon>Mucoromycota</taxon>
        <taxon>Glomeromycotina</taxon>
        <taxon>Glomeromycetes</taxon>
        <taxon>Glomerales</taxon>
        <taxon>Glomeraceae</taxon>
        <taxon>Funneliformis</taxon>
    </lineage>
</organism>
<evidence type="ECO:0000313" key="1">
    <source>
        <dbReference type="EMBL" id="CAG8654216.1"/>
    </source>
</evidence>
<reference evidence="1" key="1">
    <citation type="submission" date="2021-06" db="EMBL/GenBank/DDBJ databases">
        <authorList>
            <person name="Kallberg Y."/>
            <person name="Tangrot J."/>
            <person name="Rosling A."/>
        </authorList>
    </citation>
    <scope>NUCLEOTIDE SEQUENCE</scope>
    <source>
        <strain evidence="1">87-6 pot B 2015</strain>
    </source>
</reference>
<keyword evidence="2" id="KW-1185">Reference proteome</keyword>
<evidence type="ECO:0000313" key="2">
    <source>
        <dbReference type="Proteomes" id="UP000789375"/>
    </source>
</evidence>
<protein>
    <submittedName>
        <fullName evidence="1">13709_t:CDS:1</fullName>
    </submittedName>
</protein>
<dbReference type="Proteomes" id="UP000789375">
    <property type="component" value="Unassembled WGS sequence"/>
</dbReference>
<proteinExistence type="predicted"/>
<gene>
    <name evidence="1" type="ORF">FMOSSE_LOCUS11625</name>
</gene>
<dbReference type="EMBL" id="CAJVPP010004704">
    <property type="protein sequence ID" value="CAG8654216.1"/>
    <property type="molecule type" value="Genomic_DNA"/>
</dbReference>
<dbReference type="AlphaFoldDB" id="A0A9N9DVH7"/>
<accession>A0A9N9DVH7</accession>
<comment type="caution">
    <text evidence="1">The sequence shown here is derived from an EMBL/GenBank/DDBJ whole genome shotgun (WGS) entry which is preliminary data.</text>
</comment>
<name>A0A9N9DVH7_FUNMO</name>
<sequence length="68" mass="7335">MSRINAAFLSCPEINSEGHYTCCRQCINNYVNCRANEVASAAVGGGDFDCCWYLCFGCSDHSALAPTC</sequence>